<reference evidence="7" key="1">
    <citation type="submission" date="2015-07" db="EMBL/GenBank/DDBJ databases">
        <title>Draft genome sequence of the purine-degrading Gottschalkia purinilyticum DSM 1384 (formerly Clostridium purinilyticum).</title>
        <authorList>
            <person name="Poehlein A."/>
            <person name="Schiel-Bengelsdorf B."/>
            <person name="Bengelsdorf F.R."/>
            <person name="Daniel R."/>
            <person name="Duerre P."/>
        </authorList>
    </citation>
    <scope>NUCLEOTIDE SEQUENCE [LARGE SCALE GENOMIC DNA]</scope>
    <source>
        <strain evidence="7">DSM 1384</strain>
    </source>
</reference>
<evidence type="ECO:0000256" key="5">
    <source>
        <dbReference type="HAMAP-Rule" id="MF_01197"/>
    </source>
</evidence>
<keyword evidence="2 5" id="KW-0717">Septation</keyword>
<dbReference type="InterPro" id="IPR038594">
    <property type="entry name" value="SepF-like_sf"/>
</dbReference>
<comment type="function">
    <text evidence="4 5">Cell division protein that is part of the divisome complex and is recruited early to the Z-ring. Probably stimulates Z-ring formation, perhaps through the cross-linking of FtsZ protofilaments. Its function overlaps with FtsA.</text>
</comment>
<dbReference type="RefSeq" id="WP_235436121.1">
    <property type="nucleotide sequence ID" value="NZ_LGSS01000005.1"/>
</dbReference>
<dbReference type="Gene3D" id="3.30.110.150">
    <property type="entry name" value="SepF-like protein"/>
    <property type="match status" value="1"/>
</dbReference>
<keyword evidence="1 5" id="KW-0132">Cell division</keyword>
<evidence type="ECO:0000256" key="3">
    <source>
        <dbReference type="ARBA" id="ARBA00023306"/>
    </source>
</evidence>
<dbReference type="InterPro" id="IPR007561">
    <property type="entry name" value="Cell_div_SepF/SepF-rel"/>
</dbReference>
<dbReference type="Pfam" id="PF04472">
    <property type="entry name" value="SepF"/>
    <property type="match status" value="1"/>
</dbReference>
<dbReference type="GO" id="GO:0043093">
    <property type="term" value="P:FtsZ-dependent cytokinesis"/>
    <property type="evidence" value="ECO:0007669"/>
    <property type="project" value="UniProtKB-UniRule"/>
</dbReference>
<evidence type="ECO:0000256" key="2">
    <source>
        <dbReference type="ARBA" id="ARBA00023210"/>
    </source>
</evidence>
<gene>
    <name evidence="5" type="primary">sepF</name>
    <name evidence="6" type="ORF">CLPU_5c00280</name>
</gene>
<dbReference type="InterPro" id="IPR023052">
    <property type="entry name" value="Cell_div_SepF"/>
</dbReference>
<evidence type="ECO:0000313" key="6">
    <source>
        <dbReference type="EMBL" id="KNF08721.1"/>
    </source>
</evidence>
<protein>
    <recommendedName>
        <fullName evidence="5">Cell division protein SepF</fullName>
    </recommendedName>
</protein>
<comment type="subcellular location">
    <subcellularLocation>
        <location evidence="5">Cytoplasm</location>
    </subcellularLocation>
    <text evidence="5">Localizes to the division site, in a FtsZ-dependent manner.</text>
</comment>
<keyword evidence="7" id="KW-1185">Reference proteome</keyword>
<dbReference type="AlphaFoldDB" id="A0A0L0WB55"/>
<comment type="subunit">
    <text evidence="5">Homodimer. Interacts with FtsZ.</text>
</comment>
<dbReference type="PANTHER" id="PTHR35798:SF1">
    <property type="entry name" value="CELL DIVISION PROTEIN SEPF"/>
    <property type="match status" value="1"/>
</dbReference>
<dbReference type="EMBL" id="LGSS01000005">
    <property type="protein sequence ID" value="KNF08721.1"/>
    <property type="molecule type" value="Genomic_DNA"/>
</dbReference>
<evidence type="ECO:0000256" key="4">
    <source>
        <dbReference type="ARBA" id="ARBA00044936"/>
    </source>
</evidence>
<sequence length="147" mass="17067">MSKIIDKMKYIIGLDDFEEEEEQEAEDFEELEIPLKKEVNKGSKVVSIHTHTNSNIKLVVYEPEKFEEVTKMVEDLKIRKLIVLNLEEIEAEIKKQIFNFINGAVYALEGNIKKVSKDIFVVAPSNVEIDAKLKEELKNKGLFPWQK</sequence>
<proteinExistence type="inferred from homology"/>
<dbReference type="GO" id="GO:0005737">
    <property type="term" value="C:cytoplasm"/>
    <property type="evidence" value="ECO:0007669"/>
    <property type="project" value="UniProtKB-SubCell"/>
</dbReference>
<accession>A0A0L0WB55</accession>
<evidence type="ECO:0000313" key="7">
    <source>
        <dbReference type="Proteomes" id="UP000037267"/>
    </source>
</evidence>
<dbReference type="Proteomes" id="UP000037267">
    <property type="component" value="Unassembled WGS sequence"/>
</dbReference>
<dbReference type="HAMAP" id="MF_01197">
    <property type="entry name" value="SepF"/>
    <property type="match status" value="1"/>
</dbReference>
<dbReference type="STRING" id="1503.CLPU_5c00280"/>
<dbReference type="GO" id="GO:0000917">
    <property type="term" value="P:division septum assembly"/>
    <property type="evidence" value="ECO:0007669"/>
    <property type="project" value="UniProtKB-KW"/>
</dbReference>
<evidence type="ECO:0000256" key="1">
    <source>
        <dbReference type="ARBA" id="ARBA00022618"/>
    </source>
</evidence>
<keyword evidence="3 5" id="KW-0131">Cell cycle</keyword>
<keyword evidence="5" id="KW-0963">Cytoplasm</keyword>
<comment type="caution">
    <text evidence="6">The sequence shown here is derived from an EMBL/GenBank/DDBJ whole genome shotgun (WGS) entry which is preliminary data.</text>
</comment>
<dbReference type="PANTHER" id="PTHR35798">
    <property type="entry name" value="CELL DIVISION PROTEIN SEPF"/>
    <property type="match status" value="1"/>
</dbReference>
<organism evidence="6 7">
    <name type="scientific">Gottschalkia purinilytica</name>
    <name type="common">Clostridium purinilyticum</name>
    <dbReference type="NCBI Taxonomy" id="1503"/>
    <lineage>
        <taxon>Bacteria</taxon>
        <taxon>Bacillati</taxon>
        <taxon>Bacillota</taxon>
        <taxon>Tissierellia</taxon>
        <taxon>Tissierellales</taxon>
        <taxon>Gottschalkiaceae</taxon>
        <taxon>Gottschalkia</taxon>
    </lineage>
</organism>
<comment type="similarity">
    <text evidence="5">Belongs to the SepF family.</text>
</comment>
<name>A0A0L0WB55_GOTPU</name>